<dbReference type="EMBL" id="JAYGHT010000131">
    <property type="protein sequence ID" value="MEA5521325.1"/>
    <property type="molecule type" value="Genomic_DNA"/>
</dbReference>
<name>A0ABU5U2T5_9CYAN</name>
<keyword evidence="3 5" id="KW-1133">Transmembrane helix</keyword>
<evidence type="ECO:0000256" key="1">
    <source>
        <dbReference type="ARBA" id="ARBA00004141"/>
    </source>
</evidence>
<evidence type="ECO:0000256" key="5">
    <source>
        <dbReference type="SAM" id="Phobius"/>
    </source>
</evidence>
<accession>A0ABU5U2T5</accession>
<sequence length="251" mass="28537">MKLPATWAVPDQIRYRLGQKSAGKQRAMIADGHLVLILHKVPELEHRQREAVFFWRQPDGRWEASVNGVGFQLLTQHLKAYSLAEENLTQQYSQARTSEDYFNILENLAPLQLATKNLHATLQSAREAIPEDRDLIDFRDETYEIERSLDLLYQNSKNALDFAMAKKAEEQTRLSLESLRSANRLNLLASIFFPLTAISCVFGMNLSSGLETQSPVLFWMVFISGISLGLIVRNWVLTGSLSNPNISKKRS</sequence>
<evidence type="ECO:0000256" key="4">
    <source>
        <dbReference type="ARBA" id="ARBA00023136"/>
    </source>
</evidence>
<keyword evidence="7" id="KW-1185">Reference proteome</keyword>
<reference evidence="6 7" key="1">
    <citation type="submission" date="2023-12" db="EMBL/GenBank/DDBJ databases">
        <title>Baltic Sea Cyanobacteria.</title>
        <authorList>
            <person name="Delbaje E."/>
            <person name="Fewer D.P."/>
            <person name="Shishido T.K."/>
        </authorList>
    </citation>
    <scope>NUCLEOTIDE SEQUENCE [LARGE SCALE GENOMIC DNA]</scope>
    <source>
        <strain evidence="6 7">CCNP 1315</strain>
    </source>
</reference>
<dbReference type="RefSeq" id="WP_323219832.1">
    <property type="nucleotide sequence ID" value="NZ_JAYGHT010000131.1"/>
</dbReference>
<proteinExistence type="predicted"/>
<dbReference type="Pfam" id="PF01544">
    <property type="entry name" value="CorA"/>
    <property type="match status" value="1"/>
</dbReference>
<comment type="caution">
    <text evidence="6">The sequence shown here is derived from an EMBL/GenBank/DDBJ whole genome shotgun (WGS) entry which is preliminary data.</text>
</comment>
<feature type="transmembrane region" description="Helical" evidence="5">
    <location>
        <begin position="216"/>
        <end position="236"/>
    </location>
</feature>
<organism evidence="6 7">
    <name type="scientific">Limnoraphis robusta CCNP1315</name>
    <dbReference type="NCBI Taxonomy" id="3110306"/>
    <lineage>
        <taxon>Bacteria</taxon>
        <taxon>Bacillati</taxon>
        <taxon>Cyanobacteriota</taxon>
        <taxon>Cyanophyceae</taxon>
        <taxon>Oscillatoriophycideae</taxon>
        <taxon>Oscillatoriales</taxon>
        <taxon>Sirenicapillariaceae</taxon>
        <taxon>Limnoraphis</taxon>
    </lineage>
</organism>
<dbReference type="InterPro" id="IPR002523">
    <property type="entry name" value="MgTranspt_CorA/ZnTranspt_ZntB"/>
</dbReference>
<evidence type="ECO:0000313" key="6">
    <source>
        <dbReference type="EMBL" id="MEA5521325.1"/>
    </source>
</evidence>
<dbReference type="Proteomes" id="UP001301728">
    <property type="component" value="Unassembled WGS sequence"/>
</dbReference>
<keyword evidence="4 5" id="KW-0472">Membrane</keyword>
<dbReference type="SUPFAM" id="SSF144083">
    <property type="entry name" value="Magnesium transport protein CorA, transmembrane region"/>
    <property type="match status" value="1"/>
</dbReference>
<evidence type="ECO:0000256" key="2">
    <source>
        <dbReference type="ARBA" id="ARBA00022692"/>
    </source>
</evidence>
<keyword evidence="2 5" id="KW-0812">Transmembrane</keyword>
<gene>
    <name evidence="6" type="ORF">VB854_20500</name>
</gene>
<protein>
    <submittedName>
        <fullName evidence="6">CorA family divalent cation transporter</fullName>
    </submittedName>
</protein>
<dbReference type="Gene3D" id="1.20.58.340">
    <property type="entry name" value="Magnesium transport protein CorA, transmembrane region"/>
    <property type="match status" value="1"/>
</dbReference>
<evidence type="ECO:0000313" key="7">
    <source>
        <dbReference type="Proteomes" id="UP001301728"/>
    </source>
</evidence>
<comment type="subcellular location">
    <subcellularLocation>
        <location evidence="1">Membrane</location>
        <topology evidence="1">Multi-pass membrane protein</topology>
    </subcellularLocation>
</comment>
<feature type="transmembrane region" description="Helical" evidence="5">
    <location>
        <begin position="185"/>
        <end position="204"/>
    </location>
</feature>
<dbReference type="InterPro" id="IPR045863">
    <property type="entry name" value="CorA_TM1_TM2"/>
</dbReference>
<evidence type="ECO:0000256" key="3">
    <source>
        <dbReference type="ARBA" id="ARBA00022989"/>
    </source>
</evidence>